<name>A0AAV8UGH3_9ROSI</name>
<feature type="transmembrane region" description="Helical" evidence="9">
    <location>
        <begin position="215"/>
        <end position="233"/>
    </location>
</feature>
<evidence type="ECO:0000256" key="7">
    <source>
        <dbReference type="ARBA" id="ARBA00023209"/>
    </source>
</evidence>
<keyword evidence="6" id="KW-0808">Transferase</keyword>
<comment type="pathway">
    <text evidence="2">Phospholipid metabolism; CDP-diacylglycerol biosynthesis; CDP-diacylglycerol from sn-glycerol 3-phosphate: step 3/3.</text>
</comment>
<dbReference type="Proteomes" id="UP001159364">
    <property type="component" value="Linkage Group LG08"/>
</dbReference>
<feature type="transmembrane region" description="Helical" evidence="9">
    <location>
        <begin position="186"/>
        <end position="203"/>
    </location>
</feature>
<keyword evidence="6" id="KW-0548">Nucleotidyltransferase</keyword>
<dbReference type="Pfam" id="PF01148">
    <property type="entry name" value="CTP_transf_1"/>
    <property type="match status" value="1"/>
</dbReference>
<evidence type="ECO:0000313" key="11">
    <source>
        <dbReference type="Proteomes" id="UP001159364"/>
    </source>
</evidence>
<dbReference type="EMBL" id="JAIWQS010000008">
    <property type="protein sequence ID" value="KAJ8900392.1"/>
    <property type="molecule type" value="Genomic_DNA"/>
</dbReference>
<keyword evidence="9" id="KW-0472">Membrane</keyword>
<keyword evidence="8" id="KW-1208">Phospholipid metabolism</keyword>
<keyword evidence="7" id="KW-0443">Lipid metabolism</keyword>
<evidence type="ECO:0000256" key="5">
    <source>
        <dbReference type="ARBA" id="ARBA00022516"/>
    </source>
</evidence>
<protein>
    <recommendedName>
        <fullName evidence="4">phosphatidate cytidylyltransferase</fullName>
        <ecNumber evidence="4">2.7.7.41</ecNumber>
    </recommendedName>
</protein>
<keyword evidence="11" id="KW-1185">Reference proteome</keyword>
<evidence type="ECO:0000256" key="4">
    <source>
        <dbReference type="ARBA" id="ARBA00012487"/>
    </source>
</evidence>
<keyword evidence="9" id="KW-0812">Transmembrane</keyword>
<feature type="transmembrane region" description="Helical" evidence="9">
    <location>
        <begin position="109"/>
        <end position="142"/>
    </location>
</feature>
<evidence type="ECO:0000256" key="3">
    <source>
        <dbReference type="ARBA" id="ARBA00005189"/>
    </source>
</evidence>
<keyword evidence="7" id="KW-0594">Phospholipid biosynthesis</keyword>
<evidence type="ECO:0000256" key="2">
    <source>
        <dbReference type="ARBA" id="ARBA00005119"/>
    </source>
</evidence>
<evidence type="ECO:0000256" key="6">
    <source>
        <dbReference type="ARBA" id="ARBA00022695"/>
    </source>
</evidence>
<gene>
    <name evidence="10" type="ORF">K2173_025032</name>
</gene>
<dbReference type="PANTHER" id="PTHR47101">
    <property type="entry name" value="PHOSPHATIDATE CYTIDYLYLTRANSFERASE 5, CHLOROPLASTIC"/>
    <property type="match status" value="1"/>
</dbReference>
<comment type="catalytic activity">
    <reaction evidence="1">
        <text>a 1,2-diacyl-sn-glycero-3-phosphate + CTP + H(+) = a CDP-1,2-diacyl-sn-glycerol + diphosphate</text>
        <dbReference type="Rhea" id="RHEA:16229"/>
        <dbReference type="ChEBI" id="CHEBI:15378"/>
        <dbReference type="ChEBI" id="CHEBI:33019"/>
        <dbReference type="ChEBI" id="CHEBI:37563"/>
        <dbReference type="ChEBI" id="CHEBI:58332"/>
        <dbReference type="ChEBI" id="CHEBI:58608"/>
        <dbReference type="EC" id="2.7.7.41"/>
    </reaction>
</comment>
<dbReference type="EC" id="2.7.7.41" evidence="4"/>
<dbReference type="GO" id="GO:0008654">
    <property type="term" value="P:phospholipid biosynthetic process"/>
    <property type="evidence" value="ECO:0007669"/>
    <property type="project" value="UniProtKB-KW"/>
</dbReference>
<evidence type="ECO:0000256" key="1">
    <source>
        <dbReference type="ARBA" id="ARBA00001698"/>
    </source>
</evidence>
<evidence type="ECO:0000256" key="8">
    <source>
        <dbReference type="ARBA" id="ARBA00023264"/>
    </source>
</evidence>
<feature type="transmembrane region" description="Helical" evidence="9">
    <location>
        <begin position="325"/>
        <end position="345"/>
    </location>
</feature>
<feature type="transmembrane region" description="Helical" evidence="9">
    <location>
        <begin position="260"/>
        <end position="281"/>
    </location>
</feature>
<comment type="caution">
    <text evidence="10">The sequence shown here is derived from an EMBL/GenBank/DDBJ whole genome shotgun (WGS) entry which is preliminary data.</text>
</comment>
<dbReference type="AlphaFoldDB" id="A0AAV8UGH3"/>
<dbReference type="GO" id="GO:0004605">
    <property type="term" value="F:phosphatidate cytidylyltransferase activity"/>
    <property type="evidence" value="ECO:0007669"/>
    <property type="project" value="UniProtKB-EC"/>
</dbReference>
<accession>A0AAV8UGH3</accession>
<keyword evidence="9" id="KW-1133">Transmembrane helix</keyword>
<comment type="pathway">
    <text evidence="3">Lipid metabolism.</text>
</comment>
<organism evidence="10 11">
    <name type="scientific">Erythroxylum novogranatense</name>
    <dbReference type="NCBI Taxonomy" id="1862640"/>
    <lineage>
        <taxon>Eukaryota</taxon>
        <taxon>Viridiplantae</taxon>
        <taxon>Streptophyta</taxon>
        <taxon>Embryophyta</taxon>
        <taxon>Tracheophyta</taxon>
        <taxon>Spermatophyta</taxon>
        <taxon>Magnoliopsida</taxon>
        <taxon>eudicotyledons</taxon>
        <taxon>Gunneridae</taxon>
        <taxon>Pentapetalae</taxon>
        <taxon>rosids</taxon>
        <taxon>fabids</taxon>
        <taxon>Malpighiales</taxon>
        <taxon>Erythroxylaceae</taxon>
        <taxon>Erythroxylum</taxon>
    </lineage>
</organism>
<reference evidence="10 11" key="1">
    <citation type="submission" date="2021-09" db="EMBL/GenBank/DDBJ databases">
        <title>Genomic insights and catalytic innovation underlie evolution of tropane alkaloids biosynthesis.</title>
        <authorList>
            <person name="Wang Y.-J."/>
            <person name="Tian T."/>
            <person name="Huang J.-P."/>
            <person name="Huang S.-X."/>
        </authorList>
    </citation>
    <scope>NUCLEOTIDE SEQUENCE [LARGE SCALE GENOMIC DNA]</scope>
    <source>
        <strain evidence="10">KIB-2018</strain>
        <tissue evidence="10">Leaf</tissue>
    </source>
</reference>
<proteinExistence type="predicted"/>
<dbReference type="PANTHER" id="PTHR47101:SF1">
    <property type="entry name" value="PHOSPHATIDATE CYTIDYLYLTRANSFERASE 4, CHLOROPLASTIC"/>
    <property type="match status" value="1"/>
</dbReference>
<sequence>MASFVEIDLVPLSLTSLSKRPCLPLSRKSLIFYCRDSKSKLGLRWVFNSSKPAFLAKDSHIFTKRHPIVAVARAEADKVRDDYAKQEGDTKESDGVLIQQKASQLRKRIVSGIGIGVSVGGVVLAGGWVYTAAIAAAVFVGAREYFELVRSHGITAGMTPPPRYVSRVCSVICALMPLVTLYFGRIDIWVAFAAFVVAIALLLQRGNPRFAQLSSTMFGLFYCGYLPCFWIKLRCGLTAPALNTRIGATWPILLGGQAHWTVGLVATLISISSVIAADTYAFMGGKAFGRTPLTAISPKKTWEGTLAGLGGCIATTVILSKTFCWPVSFLSATALGFLIFFGSIFGDLTESLIKRDAGVKDSGSLIPGHGGILDRADSYIFTGALAFSFVKTFLPLYGV</sequence>
<evidence type="ECO:0000256" key="9">
    <source>
        <dbReference type="SAM" id="Phobius"/>
    </source>
</evidence>
<evidence type="ECO:0000313" key="10">
    <source>
        <dbReference type="EMBL" id="KAJ8900392.1"/>
    </source>
</evidence>
<keyword evidence="5" id="KW-0444">Lipid biosynthesis</keyword>